<organism evidence="2 3">
    <name type="scientific">Novosphingobium aerophilum</name>
    <dbReference type="NCBI Taxonomy" id="2839843"/>
    <lineage>
        <taxon>Bacteria</taxon>
        <taxon>Pseudomonadati</taxon>
        <taxon>Pseudomonadota</taxon>
        <taxon>Alphaproteobacteria</taxon>
        <taxon>Sphingomonadales</taxon>
        <taxon>Sphingomonadaceae</taxon>
        <taxon>Novosphingobium</taxon>
    </lineage>
</organism>
<name>A0A7X1F9A1_9SPHN</name>
<evidence type="ECO:0000313" key="2">
    <source>
        <dbReference type="EMBL" id="MBC2652539.1"/>
    </source>
</evidence>
<sequence>MQLDRNNDQAGENSTLRRFHFRSMRDDLGVAHARARPRATGVLHRSVESGHSGSETGFMG</sequence>
<protein>
    <submittedName>
        <fullName evidence="2">Uncharacterized protein</fullName>
    </submittedName>
</protein>
<gene>
    <name evidence="2" type="ORF">H7F49_12580</name>
</gene>
<proteinExistence type="predicted"/>
<keyword evidence="3" id="KW-1185">Reference proteome</keyword>
<comment type="caution">
    <text evidence="2">The sequence shown here is derived from an EMBL/GenBank/DDBJ whole genome shotgun (WGS) entry which is preliminary data.</text>
</comment>
<dbReference type="RefSeq" id="WP_185683953.1">
    <property type="nucleotide sequence ID" value="NZ_JACLAU010000021.1"/>
</dbReference>
<reference evidence="2 3" key="1">
    <citation type="submission" date="2020-08" db="EMBL/GenBank/DDBJ databases">
        <title>The genome sequence of Novosphingobium flavum 4Y4.</title>
        <authorList>
            <person name="Liu Y."/>
        </authorList>
    </citation>
    <scope>NUCLEOTIDE SEQUENCE [LARGE SCALE GENOMIC DNA]</scope>
    <source>
        <strain evidence="2 3">4Y4</strain>
    </source>
</reference>
<feature type="region of interest" description="Disordered" evidence="1">
    <location>
        <begin position="34"/>
        <end position="60"/>
    </location>
</feature>
<evidence type="ECO:0000313" key="3">
    <source>
        <dbReference type="Proteomes" id="UP000520156"/>
    </source>
</evidence>
<accession>A0A7X1F9A1</accession>
<dbReference type="AlphaFoldDB" id="A0A7X1F9A1"/>
<dbReference type="EMBL" id="JACLAU010000021">
    <property type="protein sequence ID" value="MBC2652539.1"/>
    <property type="molecule type" value="Genomic_DNA"/>
</dbReference>
<dbReference type="Proteomes" id="UP000520156">
    <property type="component" value="Unassembled WGS sequence"/>
</dbReference>
<evidence type="ECO:0000256" key="1">
    <source>
        <dbReference type="SAM" id="MobiDB-lite"/>
    </source>
</evidence>
<feature type="compositionally biased region" description="Polar residues" evidence="1">
    <location>
        <begin position="49"/>
        <end position="60"/>
    </location>
</feature>